<reference evidence="2 3" key="1">
    <citation type="submission" date="2019-07" db="EMBL/GenBank/DDBJ databases">
        <authorList>
            <person name="Li J."/>
        </authorList>
    </citation>
    <scope>NUCLEOTIDE SEQUENCE [LARGE SCALE GENOMIC DNA]</scope>
    <source>
        <strain evidence="2 3">TKL69</strain>
    </source>
</reference>
<dbReference type="Proteomes" id="UP000315215">
    <property type="component" value="Chromosome"/>
</dbReference>
<protein>
    <submittedName>
        <fullName evidence="2">STAS domain-containing protein</fullName>
    </submittedName>
</protein>
<dbReference type="Gene3D" id="3.30.450.40">
    <property type="match status" value="1"/>
</dbReference>
<organism evidence="2 3">
    <name type="scientific">Radiobacillus deserti</name>
    <dbReference type="NCBI Taxonomy" id="2594883"/>
    <lineage>
        <taxon>Bacteria</taxon>
        <taxon>Bacillati</taxon>
        <taxon>Bacillota</taxon>
        <taxon>Bacilli</taxon>
        <taxon>Bacillales</taxon>
        <taxon>Bacillaceae</taxon>
        <taxon>Radiobacillus</taxon>
    </lineage>
</organism>
<feature type="domain" description="STAS" evidence="1">
    <location>
        <begin position="167"/>
        <end position="284"/>
    </location>
</feature>
<dbReference type="KEGG" id="aqt:FN924_15325"/>
<dbReference type="InterPro" id="IPR002645">
    <property type="entry name" value="STAS_dom"/>
</dbReference>
<dbReference type="SUPFAM" id="SSF55781">
    <property type="entry name" value="GAF domain-like"/>
    <property type="match status" value="1"/>
</dbReference>
<dbReference type="SUPFAM" id="SSF52091">
    <property type="entry name" value="SpoIIaa-like"/>
    <property type="match status" value="1"/>
</dbReference>
<dbReference type="AlphaFoldDB" id="A0A516KJ75"/>
<dbReference type="EMBL" id="CP041666">
    <property type="protein sequence ID" value="QDP41432.1"/>
    <property type="molecule type" value="Genomic_DNA"/>
</dbReference>
<dbReference type="RefSeq" id="WP_143895970.1">
    <property type="nucleotide sequence ID" value="NZ_CP041666.1"/>
</dbReference>
<dbReference type="OrthoDB" id="1120027at2"/>
<keyword evidence="3" id="KW-1185">Reference proteome</keyword>
<dbReference type="CDD" id="cd07041">
    <property type="entry name" value="STAS_RsbR_RsbS_like"/>
    <property type="match status" value="1"/>
</dbReference>
<dbReference type="InterPro" id="IPR029016">
    <property type="entry name" value="GAF-like_dom_sf"/>
</dbReference>
<proteinExistence type="predicted"/>
<gene>
    <name evidence="2" type="ORF">FN924_15325</name>
</gene>
<sequence>MSKEKNVLQTLTSFTSLQQVSSSLLKSIAEVFDVNTVYLAQREPNQMNVLDAYNLREDIVQKGMLVPYKESYGQFVMEDGDMEFTSLDLTSDERTMHIEIGKKLGLKTFVGAGLFDREGNPFGTLCLVDTVVKDLGDQEISLFKHIAGLLSYLISLDQANERIELLSTPVVPIFNGIVVLPLIGIFDEHRIDSLTNKILQYCFEHNVDYFLLDLSGISNVEKGLFVRLRTILDSFLLMGVTPVLTGIRPDMALSPTFFHEGFSRVMTKPSVELALQELGFVLEK</sequence>
<dbReference type="Gene3D" id="3.30.750.24">
    <property type="entry name" value="STAS domain"/>
    <property type="match status" value="1"/>
</dbReference>
<dbReference type="Pfam" id="PF01740">
    <property type="entry name" value="STAS"/>
    <property type="match status" value="1"/>
</dbReference>
<dbReference type="SMART" id="SM00065">
    <property type="entry name" value="GAF"/>
    <property type="match status" value="1"/>
</dbReference>
<dbReference type="PANTHER" id="PTHR33745">
    <property type="entry name" value="RSBT ANTAGONIST PROTEIN RSBS-RELATED"/>
    <property type="match status" value="1"/>
</dbReference>
<dbReference type="InterPro" id="IPR003018">
    <property type="entry name" value="GAF"/>
</dbReference>
<dbReference type="PROSITE" id="PS50801">
    <property type="entry name" value="STAS"/>
    <property type="match status" value="1"/>
</dbReference>
<evidence type="ECO:0000259" key="1">
    <source>
        <dbReference type="PROSITE" id="PS50801"/>
    </source>
</evidence>
<dbReference type="PANTHER" id="PTHR33745:SF8">
    <property type="entry name" value="BLUE-LIGHT PHOTORECEPTOR"/>
    <property type="match status" value="1"/>
</dbReference>
<dbReference type="InterPro" id="IPR036513">
    <property type="entry name" value="STAS_dom_sf"/>
</dbReference>
<dbReference type="InterPro" id="IPR051932">
    <property type="entry name" value="Bact_StressResp_Reg"/>
</dbReference>
<evidence type="ECO:0000313" key="3">
    <source>
        <dbReference type="Proteomes" id="UP000315215"/>
    </source>
</evidence>
<name>A0A516KJ75_9BACI</name>
<evidence type="ECO:0000313" key="2">
    <source>
        <dbReference type="EMBL" id="QDP41432.1"/>
    </source>
</evidence>
<accession>A0A516KJ75</accession>